<dbReference type="Proteomes" id="UP001597349">
    <property type="component" value="Unassembled WGS sequence"/>
</dbReference>
<gene>
    <name evidence="1" type="ORF">ACFSQT_26735</name>
</gene>
<reference evidence="2" key="1">
    <citation type="journal article" date="2019" name="Int. J. Syst. Evol. Microbiol.">
        <title>The Global Catalogue of Microorganisms (GCM) 10K type strain sequencing project: providing services to taxonomists for standard genome sequencing and annotation.</title>
        <authorList>
            <consortium name="The Broad Institute Genomics Platform"/>
            <consortium name="The Broad Institute Genome Sequencing Center for Infectious Disease"/>
            <person name="Wu L."/>
            <person name="Ma J."/>
        </authorList>
    </citation>
    <scope>NUCLEOTIDE SEQUENCE [LARGE SCALE GENOMIC DNA]</scope>
    <source>
        <strain evidence="2">CGMCC 1.16226</strain>
    </source>
</reference>
<proteinExistence type="predicted"/>
<keyword evidence="2" id="KW-1185">Reference proteome</keyword>
<accession>A0ABW4WKQ9</accession>
<protein>
    <recommendedName>
        <fullName evidence="3">Transposase</fullName>
    </recommendedName>
</protein>
<comment type="caution">
    <text evidence="1">The sequence shown here is derived from an EMBL/GenBank/DDBJ whole genome shotgun (WGS) entry which is preliminary data.</text>
</comment>
<evidence type="ECO:0000313" key="2">
    <source>
        <dbReference type="Proteomes" id="UP001597349"/>
    </source>
</evidence>
<evidence type="ECO:0008006" key="3">
    <source>
        <dbReference type="Google" id="ProtNLM"/>
    </source>
</evidence>
<sequence length="63" mass="6869">MQPDVELPPFVWLKVDGRASCDDFGINQKLNLVISERAFDVLDDLPSATSYRSAAAISSAEVV</sequence>
<evidence type="ECO:0000313" key="1">
    <source>
        <dbReference type="EMBL" id="MFD2056543.1"/>
    </source>
</evidence>
<dbReference type="EMBL" id="JBHUGY010000041">
    <property type="protein sequence ID" value="MFD2056543.1"/>
    <property type="molecule type" value="Genomic_DNA"/>
</dbReference>
<organism evidence="1 2">
    <name type="scientific">Mesorhizobium calcicola</name>
    <dbReference type="NCBI Taxonomy" id="1300310"/>
    <lineage>
        <taxon>Bacteria</taxon>
        <taxon>Pseudomonadati</taxon>
        <taxon>Pseudomonadota</taxon>
        <taxon>Alphaproteobacteria</taxon>
        <taxon>Hyphomicrobiales</taxon>
        <taxon>Phyllobacteriaceae</taxon>
        <taxon>Mesorhizobium</taxon>
    </lineage>
</organism>
<dbReference type="RefSeq" id="WP_379023788.1">
    <property type="nucleotide sequence ID" value="NZ_JBHUGY010000041.1"/>
</dbReference>
<name>A0ABW4WKQ9_9HYPH</name>